<dbReference type="AlphaFoldDB" id="A0A226EYL8"/>
<dbReference type="Gene3D" id="2.40.10.10">
    <property type="entry name" value="Trypsin-like serine proteases"/>
    <property type="match status" value="2"/>
</dbReference>
<dbReference type="FunFam" id="2.40.10.10:FF:000166">
    <property type="entry name" value="Trypsin"/>
    <property type="match status" value="1"/>
</dbReference>
<sequence>MKIAFVTIVALVAMASAMPAKKQDSYFPTNRFIVGGVPATPYEFPHIVDMRLSPYGHWCAGSIISPEWVVTAAHCSDSAMTSYTLTAGEHNITSGGVEGTEQVRQVVKIIIHPGYGSPHRYENDIALMKVAPPFDLSTIVQPVVVPDVNFAPTSIATVAGWGVLTQGGAYPDVLMKVDVPFVDDATCNANYVEYGGTAESMICYGEAGKDSCQAGGYIHC</sequence>
<reference evidence="4 5" key="1">
    <citation type="submission" date="2015-12" db="EMBL/GenBank/DDBJ databases">
        <title>The genome of Folsomia candida.</title>
        <authorList>
            <person name="Faddeeva A."/>
            <person name="Derks M.F."/>
            <person name="Anvar Y."/>
            <person name="Smit S."/>
            <person name="Van Straalen N."/>
            <person name="Roelofs D."/>
        </authorList>
    </citation>
    <scope>NUCLEOTIDE SEQUENCE [LARGE SCALE GENOMIC DNA]</scope>
    <source>
        <strain evidence="4 5">VU population</strain>
        <tissue evidence="4">Whole body</tissue>
    </source>
</reference>
<evidence type="ECO:0000313" key="5">
    <source>
        <dbReference type="Proteomes" id="UP000198287"/>
    </source>
</evidence>
<dbReference type="InterPro" id="IPR001254">
    <property type="entry name" value="Trypsin_dom"/>
</dbReference>
<dbReference type="SMART" id="SM00020">
    <property type="entry name" value="Tryp_SPc"/>
    <property type="match status" value="1"/>
</dbReference>
<name>A0A226EYL8_FOLCA</name>
<evidence type="ECO:0000256" key="2">
    <source>
        <dbReference type="SAM" id="SignalP"/>
    </source>
</evidence>
<dbReference type="InterPro" id="IPR009003">
    <property type="entry name" value="Peptidase_S1_PA"/>
</dbReference>
<dbReference type="PROSITE" id="PS50240">
    <property type="entry name" value="TRYPSIN_DOM"/>
    <property type="match status" value="1"/>
</dbReference>
<comment type="caution">
    <text evidence="4">The sequence shown here is derived from an EMBL/GenBank/DDBJ whole genome shotgun (WGS) entry which is preliminary data.</text>
</comment>
<dbReference type="PROSITE" id="PS00134">
    <property type="entry name" value="TRYPSIN_HIS"/>
    <property type="match status" value="1"/>
</dbReference>
<feature type="signal peptide" evidence="2">
    <location>
        <begin position="1"/>
        <end position="17"/>
    </location>
</feature>
<evidence type="ECO:0000259" key="3">
    <source>
        <dbReference type="PROSITE" id="PS50240"/>
    </source>
</evidence>
<dbReference type="Pfam" id="PF00089">
    <property type="entry name" value="Trypsin"/>
    <property type="match status" value="1"/>
</dbReference>
<keyword evidence="1" id="KW-1015">Disulfide bond</keyword>
<dbReference type="PRINTS" id="PR00722">
    <property type="entry name" value="CHYMOTRYPSIN"/>
</dbReference>
<dbReference type="EMBL" id="LNIX01000001">
    <property type="protein sequence ID" value="OXA61921.1"/>
    <property type="molecule type" value="Genomic_DNA"/>
</dbReference>
<dbReference type="InterPro" id="IPR043504">
    <property type="entry name" value="Peptidase_S1_PA_chymotrypsin"/>
</dbReference>
<organism evidence="4 5">
    <name type="scientific">Folsomia candida</name>
    <name type="common">Springtail</name>
    <dbReference type="NCBI Taxonomy" id="158441"/>
    <lineage>
        <taxon>Eukaryota</taxon>
        <taxon>Metazoa</taxon>
        <taxon>Ecdysozoa</taxon>
        <taxon>Arthropoda</taxon>
        <taxon>Hexapoda</taxon>
        <taxon>Collembola</taxon>
        <taxon>Entomobryomorpha</taxon>
        <taxon>Isotomoidea</taxon>
        <taxon>Isotomidae</taxon>
        <taxon>Proisotominae</taxon>
        <taxon>Folsomia</taxon>
    </lineage>
</organism>
<feature type="domain" description="Peptidase S1" evidence="3">
    <location>
        <begin position="33"/>
        <end position="220"/>
    </location>
</feature>
<feature type="chain" id="PRO_5012217749" evidence="2">
    <location>
        <begin position="18"/>
        <end position="220"/>
    </location>
</feature>
<dbReference type="SUPFAM" id="SSF50494">
    <property type="entry name" value="Trypsin-like serine proteases"/>
    <property type="match status" value="1"/>
</dbReference>
<dbReference type="OMA" id="NANYVEY"/>
<evidence type="ECO:0000313" key="4">
    <source>
        <dbReference type="EMBL" id="OXA61921.1"/>
    </source>
</evidence>
<accession>A0A226EYL8</accession>
<protein>
    <submittedName>
        <fullName evidence="4">Anionic trypsin-1</fullName>
    </submittedName>
</protein>
<dbReference type="OrthoDB" id="10059102at2759"/>
<dbReference type="GO" id="GO:0006508">
    <property type="term" value="P:proteolysis"/>
    <property type="evidence" value="ECO:0007669"/>
    <property type="project" value="InterPro"/>
</dbReference>
<dbReference type="Proteomes" id="UP000198287">
    <property type="component" value="Unassembled WGS sequence"/>
</dbReference>
<dbReference type="InterPro" id="IPR018114">
    <property type="entry name" value="TRYPSIN_HIS"/>
</dbReference>
<proteinExistence type="predicted"/>
<keyword evidence="2" id="KW-0732">Signal</keyword>
<dbReference type="GO" id="GO:0004252">
    <property type="term" value="F:serine-type endopeptidase activity"/>
    <property type="evidence" value="ECO:0007669"/>
    <property type="project" value="InterPro"/>
</dbReference>
<dbReference type="InterPro" id="IPR001314">
    <property type="entry name" value="Peptidase_S1A"/>
</dbReference>
<dbReference type="STRING" id="158441.A0A226EYL8"/>
<dbReference type="PANTHER" id="PTHR24252:SF7">
    <property type="entry name" value="HYALIN"/>
    <property type="match status" value="1"/>
</dbReference>
<keyword evidence="5" id="KW-1185">Reference proteome</keyword>
<dbReference type="CDD" id="cd00190">
    <property type="entry name" value="Tryp_SPc"/>
    <property type="match status" value="1"/>
</dbReference>
<dbReference type="PANTHER" id="PTHR24252">
    <property type="entry name" value="ACROSIN-RELATED"/>
    <property type="match status" value="1"/>
</dbReference>
<gene>
    <name evidence="4" type="ORF">Fcan01_00510</name>
</gene>
<evidence type="ECO:0000256" key="1">
    <source>
        <dbReference type="ARBA" id="ARBA00023157"/>
    </source>
</evidence>